<proteinExistence type="predicted"/>
<evidence type="ECO:0008006" key="4">
    <source>
        <dbReference type="Google" id="ProtNLM"/>
    </source>
</evidence>
<evidence type="ECO:0000256" key="1">
    <source>
        <dbReference type="SAM" id="Phobius"/>
    </source>
</evidence>
<dbReference type="Proteomes" id="UP000256485">
    <property type="component" value="Unassembled WGS sequence"/>
</dbReference>
<accession>A0A3D9VBL9</accession>
<name>A0A3D9VBL9_THECX</name>
<sequence>MTGGGARGRRPPAPWRRAVGHRGVRDRLREERGNAIVEFCFLGILFLVPLVYVMLAVFDVQRAAYGVSAAARDAGRAFVLAGNVSEAHARARQAAELAMADQGLELGDGISIRCLDGGCLQAGSSVEVTVRYTVPLPFVPDALGGPLASIPVSSTHRTPYGEYRQSRG</sequence>
<keyword evidence="3" id="KW-1185">Reference proteome</keyword>
<evidence type="ECO:0000313" key="3">
    <source>
        <dbReference type="Proteomes" id="UP000256485"/>
    </source>
</evidence>
<keyword evidence="1" id="KW-0472">Membrane</keyword>
<dbReference type="EMBL" id="QTUC01000001">
    <property type="protein sequence ID" value="REF37580.1"/>
    <property type="molecule type" value="Genomic_DNA"/>
</dbReference>
<reference evidence="2 3" key="1">
    <citation type="submission" date="2018-08" db="EMBL/GenBank/DDBJ databases">
        <title>Sequencing the genomes of 1000 actinobacteria strains.</title>
        <authorList>
            <person name="Klenk H.-P."/>
        </authorList>
    </citation>
    <scope>NUCLEOTIDE SEQUENCE [LARGE SCALE GENOMIC DNA]</scope>
    <source>
        <strain evidence="2 3">DSM 22891</strain>
    </source>
</reference>
<keyword evidence="1" id="KW-0812">Transmembrane</keyword>
<protein>
    <recommendedName>
        <fullName evidence="4">Flp pilus assembly protein TadG</fullName>
    </recommendedName>
</protein>
<comment type="caution">
    <text evidence="2">The sequence shown here is derived from an EMBL/GenBank/DDBJ whole genome shotgun (WGS) entry which is preliminary data.</text>
</comment>
<gene>
    <name evidence="2" type="ORF">DFJ64_3024</name>
</gene>
<keyword evidence="1" id="KW-1133">Transmembrane helix</keyword>
<organism evidence="2 3">
    <name type="scientific">Thermasporomyces composti</name>
    <dbReference type="NCBI Taxonomy" id="696763"/>
    <lineage>
        <taxon>Bacteria</taxon>
        <taxon>Bacillati</taxon>
        <taxon>Actinomycetota</taxon>
        <taxon>Actinomycetes</taxon>
        <taxon>Propionibacteriales</taxon>
        <taxon>Nocardioidaceae</taxon>
        <taxon>Thermasporomyces</taxon>
    </lineage>
</organism>
<evidence type="ECO:0000313" key="2">
    <source>
        <dbReference type="EMBL" id="REF37580.1"/>
    </source>
</evidence>
<feature type="transmembrane region" description="Helical" evidence="1">
    <location>
        <begin position="35"/>
        <end position="58"/>
    </location>
</feature>
<dbReference type="AlphaFoldDB" id="A0A3D9VBL9"/>